<evidence type="ECO:0000256" key="19">
    <source>
        <dbReference type="SAM" id="Phobius"/>
    </source>
</evidence>
<evidence type="ECO:0000256" key="1">
    <source>
        <dbReference type="ARBA" id="ARBA00000085"/>
    </source>
</evidence>
<dbReference type="InterPro" id="IPR005467">
    <property type="entry name" value="His_kinase_dom"/>
</dbReference>
<dbReference type="InterPro" id="IPR042240">
    <property type="entry name" value="CHASE_sf"/>
</dbReference>
<keyword evidence="17" id="KW-0175">Coiled coil</keyword>
<dbReference type="EC" id="2.7.13.3" evidence="3"/>
<evidence type="ECO:0000256" key="11">
    <source>
        <dbReference type="ARBA" id="ARBA00023012"/>
    </source>
</evidence>
<evidence type="ECO:0000259" key="22">
    <source>
        <dbReference type="PROSITE" id="PS50112"/>
    </source>
</evidence>
<evidence type="ECO:0000256" key="2">
    <source>
        <dbReference type="ARBA" id="ARBA00004370"/>
    </source>
</evidence>
<feature type="modified residue" description="4-aspartylphosphate" evidence="16">
    <location>
        <position position="952"/>
    </location>
</feature>
<dbReference type="GO" id="GO:0000155">
    <property type="term" value="F:phosphorelay sensor kinase activity"/>
    <property type="evidence" value="ECO:0007669"/>
    <property type="project" value="InterPro"/>
</dbReference>
<dbReference type="eggNOG" id="COG3614">
    <property type="taxonomic scope" value="Bacteria"/>
</dbReference>
<keyword evidence="5" id="KW-0808">Transferase</keyword>
<dbReference type="EMBL" id="CP000089">
    <property type="protein sequence ID" value="AAZ45308.1"/>
    <property type="molecule type" value="Genomic_DNA"/>
</dbReference>
<evidence type="ECO:0000256" key="18">
    <source>
        <dbReference type="SAM" id="MobiDB-lite"/>
    </source>
</evidence>
<feature type="domain" description="CHASE" evidence="24">
    <location>
        <begin position="88"/>
        <end position="256"/>
    </location>
</feature>
<name>Q47IM3_DECAR</name>
<dbReference type="PROSITE" id="PS50113">
    <property type="entry name" value="PAC"/>
    <property type="match status" value="1"/>
</dbReference>
<evidence type="ECO:0000256" key="9">
    <source>
        <dbReference type="ARBA" id="ARBA00022840"/>
    </source>
</evidence>
<dbReference type="InterPro" id="IPR013656">
    <property type="entry name" value="PAS_4"/>
</dbReference>
<comment type="function">
    <text evidence="14">Member of the two-component regulatory system BvgS/BvgA. Phosphorylates BvgA via a four-step phosphorelay in response to environmental signals.</text>
</comment>
<feature type="domain" description="Histidine kinase" evidence="20">
    <location>
        <begin position="653"/>
        <end position="875"/>
    </location>
</feature>
<dbReference type="KEGG" id="dar:Daro_0551"/>
<evidence type="ECO:0000259" key="24">
    <source>
        <dbReference type="PROSITE" id="PS50839"/>
    </source>
</evidence>
<dbReference type="Pfam" id="PF03924">
    <property type="entry name" value="CHASE"/>
    <property type="match status" value="1"/>
</dbReference>
<dbReference type="SUPFAM" id="SSF47384">
    <property type="entry name" value="Homodimeric domain of signal transducing histidine kinase"/>
    <property type="match status" value="1"/>
</dbReference>
<dbReference type="InterPro" id="IPR000700">
    <property type="entry name" value="PAS-assoc_C"/>
</dbReference>
<dbReference type="Pfam" id="PF08448">
    <property type="entry name" value="PAS_4"/>
    <property type="match status" value="1"/>
</dbReference>
<dbReference type="InterPro" id="IPR001789">
    <property type="entry name" value="Sig_transdc_resp-reg_receiver"/>
</dbReference>
<dbReference type="PANTHER" id="PTHR45339:SF1">
    <property type="entry name" value="HYBRID SIGNAL TRANSDUCTION HISTIDINE KINASE J"/>
    <property type="match status" value="1"/>
</dbReference>
<feature type="domain" description="Response regulatory" evidence="21">
    <location>
        <begin position="902"/>
        <end position="1019"/>
    </location>
</feature>
<dbReference type="GO" id="GO:0016020">
    <property type="term" value="C:membrane"/>
    <property type="evidence" value="ECO:0007669"/>
    <property type="project" value="UniProtKB-SubCell"/>
</dbReference>
<dbReference type="SMART" id="SM00448">
    <property type="entry name" value="REC"/>
    <property type="match status" value="1"/>
</dbReference>
<dbReference type="eggNOG" id="COG2205">
    <property type="taxonomic scope" value="Bacteria"/>
</dbReference>
<dbReference type="SMART" id="SM00086">
    <property type="entry name" value="PAC"/>
    <property type="match status" value="1"/>
</dbReference>
<dbReference type="AlphaFoldDB" id="Q47IM3"/>
<organism evidence="25">
    <name type="scientific">Dechloromonas aromatica (strain RCB)</name>
    <dbReference type="NCBI Taxonomy" id="159087"/>
    <lineage>
        <taxon>Bacteria</taxon>
        <taxon>Pseudomonadati</taxon>
        <taxon>Pseudomonadota</taxon>
        <taxon>Betaproteobacteria</taxon>
        <taxon>Rhodocyclales</taxon>
        <taxon>Azonexaceae</taxon>
        <taxon>Dechloromonas</taxon>
    </lineage>
</organism>
<dbReference type="Pfam" id="PF02518">
    <property type="entry name" value="HATPase_c"/>
    <property type="match status" value="1"/>
</dbReference>
<keyword evidence="7" id="KW-0547">Nucleotide-binding</keyword>
<evidence type="ECO:0000256" key="7">
    <source>
        <dbReference type="ARBA" id="ARBA00022741"/>
    </source>
</evidence>
<dbReference type="InterPro" id="IPR004358">
    <property type="entry name" value="Sig_transdc_His_kin-like_C"/>
</dbReference>
<feature type="region of interest" description="Disordered" evidence="18">
    <location>
        <begin position="875"/>
        <end position="894"/>
    </location>
</feature>
<evidence type="ECO:0000256" key="16">
    <source>
        <dbReference type="PROSITE-ProRule" id="PRU00169"/>
    </source>
</evidence>
<dbReference type="CDD" id="cd00130">
    <property type="entry name" value="PAS"/>
    <property type="match status" value="1"/>
</dbReference>
<evidence type="ECO:0000256" key="15">
    <source>
        <dbReference type="ARBA" id="ARBA00070152"/>
    </source>
</evidence>
<evidence type="ECO:0000256" key="10">
    <source>
        <dbReference type="ARBA" id="ARBA00022989"/>
    </source>
</evidence>
<dbReference type="PROSITE" id="PS50110">
    <property type="entry name" value="RESPONSE_REGULATORY"/>
    <property type="match status" value="1"/>
</dbReference>
<dbReference type="SUPFAM" id="SSF55874">
    <property type="entry name" value="ATPase domain of HSP90 chaperone/DNA topoisomerase II/histidine kinase"/>
    <property type="match status" value="1"/>
</dbReference>
<evidence type="ECO:0000256" key="6">
    <source>
        <dbReference type="ARBA" id="ARBA00022692"/>
    </source>
</evidence>
<dbReference type="InterPro" id="IPR003661">
    <property type="entry name" value="HisK_dim/P_dom"/>
</dbReference>
<dbReference type="STRING" id="159087.Daro_0551"/>
<keyword evidence="10 19" id="KW-1133">Transmembrane helix</keyword>
<evidence type="ECO:0000256" key="17">
    <source>
        <dbReference type="SAM" id="Coils"/>
    </source>
</evidence>
<dbReference type="Gene3D" id="3.30.450.20">
    <property type="entry name" value="PAS domain"/>
    <property type="match status" value="2"/>
</dbReference>
<feature type="domain" description="PAC" evidence="23">
    <location>
        <begin position="565"/>
        <end position="617"/>
    </location>
</feature>
<dbReference type="FunFam" id="1.10.287.130:FF:000038">
    <property type="entry name" value="Sensory transduction histidine kinase"/>
    <property type="match status" value="1"/>
</dbReference>
<dbReference type="PANTHER" id="PTHR45339">
    <property type="entry name" value="HYBRID SIGNAL TRANSDUCTION HISTIDINE KINASE J"/>
    <property type="match status" value="1"/>
</dbReference>
<dbReference type="Gene3D" id="3.30.565.10">
    <property type="entry name" value="Histidine kinase-like ATPase, C-terminal domain"/>
    <property type="match status" value="1"/>
</dbReference>
<dbReference type="SMART" id="SM00388">
    <property type="entry name" value="HisKA"/>
    <property type="match status" value="1"/>
</dbReference>
<evidence type="ECO:0000256" key="3">
    <source>
        <dbReference type="ARBA" id="ARBA00012438"/>
    </source>
</evidence>
<evidence type="ECO:0000256" key="8">
    <source>
        <dbReference type="ARBA" id="ARBA00022777"/>
    </source>
</evidence>
<keyword evidence="4 16" id="KW-0597">Phosphoprotein</keyword>
<dbReference type="SUPFAM" id="SSF55785">
    <property type="entry name" value="PYP-like sensor domain (PAS domain)"/>
    <property type="match status" value="2"/>
</dbReference>
<dbReference type="PROSITE" id="PS50839">
    <property type="entry name" value="CHASE"/>
    <property type="match status" value="1"/>
</dbReference>
<dbReference type="InterPro" id="IPR036890">
    <property type="entry name" value="HATPase_C_sf"/>
</dbReference>
<dbReference type="CDD" id="cd00082">
    <property type="entry name" value="HisKA"/>
    <property type="match status" value="1"/>
</dbReference>
<evidence type="ECO:0000256" key="13">
    <source>
        <dbReference type="ARBA" id="ARBA00023306"/>
    </source>
</evidence>
<evidence type="ECO:0000259" key="20">
    <source>
        <dbReference type="PROSITE" id="PS50109"/>
    </source>
</evidence>
<protein>
    <recommendedName>
        <fullName evidence="15">Virulence sensor protein BvgS</fullName>
        <ecNumber evidence="3">2.7.13.3</ecNumber>
    </recommendedName>
</protein>
<comment type="subcellular location">
    <subcellularLocation>
        <location evidence="2">Membrane</location>
    </subcellularLocation>
</comment>
<dbReference type="NCBIfam" id="TIGR00229">
    <property type="entry name" value="sensory_box"/>
    <property type="match status" value="2"/>
</dbReference>
<accession>Q47IM3</accession>
<keyword evidence="8" id="KW-0418">Kinase</keyword>
<evidence type="ECO:0000259" key="21">
    <source>
        <dbReference type="PROSITE" id="PS50110"/>
    </source>
</evidence>
<dbReference type="eggNOG" id="COG0784">
    <property type="taxonomic scope" value="Bacteria"/>
</dbReference>
<dbReference type="InterPro" id="IPR001610">
    <property type="entry name" value="PAC"/>
</dbReference>
<dbReference type="PRINTS" id="PR00344">
    <property type="entry name" value="BCTRLSENSOR"/>
</dbReference>
<gene>
    <name evidence="25" type="ordered locus">Daro_0551</name>
</gene>
<keyword evidence="9" id="KW-0067">ATP-binding</keyword>
<keyword evidence="13" id="KW-0131">Cell cycle</keyword>
<dbReference type="InterPro" id="IPR006189">
    <property type="entry name" value="CHASE_dom"/>
</dbReference>
<dbReference type="SUPFAM" id="SSF52172">
    <property type="entry name" value="CheY-like"/>
    <property type="match status" value="1"/>
</dbReference>
<comment type="catalytic activity">
    <reaction evidence="1">
        <text>ATP + protein L-histidine = ADP + protein N-phospho-L-histidine.</text>
        <dbReference type="EC" id="2.7.13.3"/>
    </reaction>
</comment>
<dbReference type="InterPro" id="IPR011006">
    <property type="entry name" value="CheY-like_superfamily"/>
</dbReference>
<dbReference type="Pfam" id="PF13426">
    <property type="entry name" value="PAS_9"/>
    <property type="match status" value="1"/>
</dbReference>
<evidence type="ECO:0000313" key="25">
    <source>
        <dbReference type="EMBL" id="AAZ45308.1"/>
    </source>
</evidence>
<keyword evidence="11" id="KW-0902">Two-component regulatory system</keyword>
<dbReference type="InterPro" id="IPR000014">
    <property type="entry name" value="PAS"/>
</dbReference>
<feature type="domain" description="PAS" evidence="22">
    <location>
        <begin position="517"/>
        <end position="563"/>
    </location>
</feature>
<dbReference type="Pfam" id="PF00072">
    <property type="entry name" value="Response_reg"/>
    <property type="match status" value="1"/>
</dbReference>
<dbReference type="FunFam" id="3.30.565.10:FF:000010">
    <property type="entry name" value="Sensor histidine kinase RcsC"/>
    <property type="match status" value="1"/>
</dbReference>
<dbReference type="InterPro" id="IPR003594">
    <property type="entry name" value="HATPase_dom"/>
</dbReference>
<evidence type="ECO:0000256" key="12">
    <source>
        <dbReference type="ARBA" id="ARBA00023136"/>
    </source>
</evidence>
<sequence>MKISPTHAPICEKRPSPARSVFSEGAAWLALGLILAVTAAICALVRETTEEQIYQRFLYRAEQQRSNILFRLEAHAQVLRGAAALFDASETVDRREWRDYIAHLHLAKTLPGIQGIGFSLMVSQRDKAAHERAMRAEGFPDYAITPAGTRERYSSIIYLEPFAGRNLKAFGYDMFAEPVRRDAMEYARDYGEPALSGKVTLVQENQQDVQPGFLIYVPVYRPSMPHETIKERRTALLGFTFSPFRAEDLMRSAVSRDNKDVEIELYDGEIRPERLLFDSHIDQSSASQGRQQVELPIEFGGHQWIALFRSRPEFDSITASQLPISIALIGTLIGLMSFFWLLRKNRFQQSITAYADRLEENETRLRTLINTMPDIVCLKDGAGRWTEANTLLLRLFALESVGYQGMTGGELAAAGHFDYARLAALEASDEQVWLNGERLHDELTIPVEGQHDRIFDIAKVPLFAADGSRHALLTVGRDITERVETEKALRSAERKFRGLIEQSLAGVYIIQGRCFRYVNPYFARIFGYDSPDEIIDQPLFEELVSPQDRQMVANNVRRRLNGEMETLHYSFVGQRKDGSPVDVEVFGTKVDYEDQPALIGVVIDITERKQAEAELKRHRENLEEQVNARTADLLLAKEAAEAANRAKSTFLANMSHELRTPMNAIIGMTHLLIRGNENASQREKLAKVSNAADHLLHLLNDILDLSKIEAERLTLEKIPLRISDIVANAISMAGEKIAAKGLQFNQQISPQLVTTELIGDPLRLRQILLNLLDNALKFTAQGSISLSASVTDETSENLTIRISIEDTGTGIPDEAKDRIFAPFEQVDGSTTRQHGGTGLGLSIVKQLIHLMHGKIEVSSTPGIGSCFTLTARLDKAPSKPRHQATPERPVRAPQPLTLGNKQLLLAEDEPVNREVMLDLLSDIPGLRVDIAENGERAFELASTRHYDLILMDMQMPKMDGLEATRAIRQLSGYAETPILATTANVFNEDRERCIESGMSDFITKPVEPGLLYTKLSSWLAANSGAD</sequence>
<feature type="transmembrane region" description="Helical" evidence="19">
    <location>
        <begin position="25"/>
        <end position="45"/>
    </location>
</feature>
<dbReference type="HOGENOM" id="CLU_000445_114_62_4"/>
<proteinExistence type="predicted"/>
<reference evidence="25" key="1">
    <citation type="submission" date="2005-08" db="EMBL/GenBank/DDBJ databases">
        <title>Complete sequence of Dechloromonas aromatica RCB.</title>
        <authorList>
            <person name="Salinero K.K."/>
            <person name="Copeland A."/>
            <person name="Lucas S."/>
            <person name="Lapidus A."/>
            <person name="Barry K."/>
            <person name="Detter J.C."/>
            <person name="Glavina T."/>
            <person name="Hammon N."/>
            <person name="Israni S."/>
            <person name="Pitluck S."/>
            <person name="Di Bartolo G."/>
            <person name="Trong S."/>
            <person name="Schmutz J."/>
            <person name="Larimer F."/>
            <person name="Land M."/>
            <person name="Ivanova N."/>
            <person name="Richardson P."/>
        </authorList>
    </citation>
    <scope>NUCLEOTIDE SEQUENCE</scope>
    <source>
        <strain evidence="25">RCB</strain>
    </source>
</reference>
<dbReference type="Gene3D" id="1.10.287.130">
    <property type="match status" value="1"/>
</dbReference>
<dbReference type="InterPro" id="IPR035965">
    <property type="entry name" value="PAS-like_dom_sf"/>
</dbReference>
<evidence type="ECO:0000259" key="23">
    <source>
        <dbReference type="PROSITE" id="PS50113"/>
    </source>
</evidence>
<dbReference type="GO" id="GO:0005524">
    <property type="term" value="F:ATP binding"/>
    <property type="evidence" value="ECO:0007669"/>
    <property type="project" value="UniProtKB-KW"/>
</dbReference>
<dbReference type="CDD" id="cd17546">
    <property type="entry name" value="REC_hyHK_CKI1_RcsC-like"/>
    <property type="match status" value="1"/>
</dbReference>
<dbReference type="OrthoDB" id="5290456at2"/>
<dbReference type="SMART" id="SM00387">
    <property type="entry name" value="HATPase_c"/>
    <property type="match status" value="1"/>
</dbReference>
<dbReference type="CDD" id="cd16922">
    <property type="entry name" value="HATPase_EvgS-ArcB-TorS-like"/>
    <property type="match status" value="1"/>
</dbReference>
<evidence type="ECO:0000256" key="14">
    <source>
        <dbReference type="ARBA" id="ARBA00058004"/>
    </source>
</evidence>
<dbReference type="PROSITE" id="PS50112">
    <property type="entry name" value="PAS"/>
    <property type="match status" value="1"/>
</dbReference>
<feature type="transmembrane region" description="Helical" evidence="19">
    <location>
        <begin position="322"/>
        <end position="342"/>
    </location>
</feature>
<feature type="coiled-coil region" evidence="17">
    <location>
        <begin position="605"/>
        <end position="632"/>
    </location>
</feature>
<dbReference type="InterPro" id="IPR036097">
    <property type="entry name" value="HisK_dim/P_sf"/>
</dbReference>
<dbReference type="Gene3D" id="3.30.450.350">
    <property type="entry name" value="CHASE domain"/>
    <property type="match status" value="1"/>
</dbReference>
<dbReference type="SMART" id="SM01079">
    <property type="entry name" value="CHASE"/>
    <property type="match status" value="1"/>
</dbReference>
<dbReference type="SMART" id="SM00091">
    <property type="entry name" value="PAS"/>
    <property type="match status" value="2"/>
</dbReference>
<dbReference type="PROSITE" id="PS50109">
    <property type="entry name" value="HIS_KIN"/>
    <property type="match status" value="1"/>
</dbReference>
<dbReference type="Gene3D" id="3.40.50.2300">
    <property type="match status" value="1"/>
</dbReference>
<evidence type="ECO:0000256" key="4">
    <source>
        <dbReference type="ARBA" id="ARBA00022553"/>
    </source>
</evidence>
<keyword evidence="6 19" id="KW-0812">Transmembrane</keyword>
<keyword evidence="12 19" id="KW-0472">Membrane</keyword>
<dbReference type="Pfam" id="PF00512">
    <property type="entry name" value="HisKA"/>
    <property type="match status" value="1"/>
</dbReference>
<evidence type="ECO:0000256" key="5">
    <source>
        <dbReference type="ARBA" id="ARBA00022679"/>
    </source>
</evidence>